<sequence length="29" mass="3407">MDTAPVMALFKQIMETKERKRVNILCLIN</sequence>
<dbReference type="AlphaFoldDB" id="A0A221UTM0"/>
<evidence type="ECO:0000313" key="2">
    <source>
        <dbReference type="Proteomes" id="UP000204551"/>
    </source>
</evidence>
<dbReference type="KEGG" id="aalg:AREALGSMS7_01138"/>
<name>A0A221UTM0_9FLAO</name>
<evidence type="ECO:0000313" key="1">
    <source>
        <dbReference type="EMBL" id="ASO04613.1"/>
    </source>
</evidence>
<gene>
    <name evidence="1" type="ORF">AREALGSMS7_01138</name>
</gene>
<proteinExistence type="predicted"/>
<dbReference type="Proteomes" id="UP000204551">
    <property type="component" value="Chromosome"/>
</dbReference>
<reference evidence="1 2" key="1">
    <citation type="submission" date="2017-07" db="EMBL/GenBank/DDBJ databases">
        <title>Genome Sequence of Arenibacter algicola Strain SMS7 Isolated from a culture of the Diatom Skeletonema marinoi.</title>
        <authorList>
            <person name="Topel M."/>
            <person name="Pinder M.I.M."/>
            <person name="Johansson O.N."/>
            <person name="Kourtchenko O."/>
            <person name="Godhe A."/>
            <person name="Clarke A.K."/>
        </authorList>
    </citation>
    <scope>NUCLEOTIDE SEQUENCE [LARGE SCALE GENOMIC DNA]</scope>
    <source>
        <strain evidence="1 2">SMS7</strain>
    </source>
</reference>
<organism evidence="1 2">
    <name type="scientific">Arenibacter algicola</name>
    <dbReference type="NCBI Taxonomy" id="616991"/>
    <lineage>
        <taxon>Bacteria</taxon>
        <taxon>Pseudomonadati</taxon>
        <taxon>Bacteroidota</taxon>
        <taxon>Flavobacteriia</taxon>
        <taxon>Flavobacteriales</taxon>
        <taxon>Flavobacteriaceae</taxon>
        <taxon>Arenibacter</taxon>
    </lineage>
</organism>
<accession>A0A221UTM0</accession>
<dbReference type="EMBL" id="CP022515">
    <property type="protein sequence ID" value="ASO04613.1"/>
    <property type="molecule type" value="Genomic_DNA"/>
</dbReference>
<protein>
    <submittedName>
        <fullName evidence="1">Uncharacterized protein</fullName>
    </submittedName>
</protein>